<keyword evidence="2" id="KW-1185">Reference proteome</keyword>
<dbReference type="InParanoid" id="A0A0C3IHH7"/>
<dbReference type="Proteomes" id="UP000054217">
    <property type="component" value="Unassembled WGS sequence"/>
</dbReference>
<reference evidence="1 2" key="1">
    <citation type="submission" date="2014-04" db="EMBL/GenBank/DDBJ databases">
        <authorList>
            <consortium name="DOE Joint Genome Institute"/>
            <person name="Kuo A."/>
            <person name="Kohler A."/>
            <person name="Costa M.D."/>
            <person name="Nagy L.G."/>
            <person name="Floudas D."/>
            <person name="Copeland A."/>
            <person name="Barry K.W."/>
            <person name="Cichocki N."/>
            <person name="Veneault-Fourrey C."/>
            <person name="LaButti K."/>
            <person name="Lindquist E.A."/>
            <person name="Lipzen A."/>
            <person name="Lundell T."/>
            <person name="Morin E."/>
            <person name="Murat C."/>
            <person name="Sun H."/>
            <person name="Tunlid A."/>
            <person name="Henrissat B."/>
            <person name="Grigoriev I.V."/>
            <person name="Hibbett D.S."/>
            <person name="Martin F."/>
            <person name="Nordberg H.P."/>
            <person name="Cantor M.N."/>
            <person name="Hua S.X."/>
        </authorList>
    </citation>
    <scope>NUCLEOTIDE SEQUENCE [LARGE SCALE GENOMIC DNA]</scope>
    <source>
        <strain evidence="1 2">Marx 270</strain>
    </source>
</reference>
<gene>
    <name evidence="1" type="ORF">M404DRAFT_245034</name>
</gene>
<dbReference type="AlphaFoldDB" id="A0A0C3IHH7"/>
<sequence>MMQGTGNTTRQRMGLSLRSSLIHCHKLHPTRADTSVYQLTCAEKGKGYAIIDHVGWPASTIKSTRWICQYGSAIARTERRPSRAVKWASAGTCQAAVCEVSFHETAFDELRIQLEDSRITSFYELRRLDGALDSARLAWADRS</sequence>
<reference evidence="2" key="2">
    <citation type="submission" date="2015-01" db="EMBL/GenBank/DDBJ databases">
        <title>Evolutionary Origins and Diversification of the Mycorrhizal Mutualists.</title>
        <authorList>
            <consortium name="DOE Joint Genome Institute"/>
            <consortium name="Mycorrhizal Genomics Consortium"/>
            <person name="Kohler A."/>
            <person name="Kuo A."/>
            <person name="Nagy L.G."/>
            <person name="Floudas D."/>
            <person name="Copeland A."/>
            <person name="Barry K.W."/>
            <person name="Cichocki N."/>
            <person name="Veneault-Fourrey C."/>
            <person name="LaButti K."/>
            <person name="Lindquist E.A."/>
            <person name="Lipzen A."/>
            <person name="Lundell T."/>
            <person name="Morin E."/>
            <person name="Murat C."/>
            <person name="Riley R."/>
            <person name="Ohm R."/>
            <person name="Sun H."/>
            <person name="Tunlid A."/>
            <person name="Henrissat B."/>
            <person name="Grigoriev I.V."/>
            <person name="Hibbett D.S."/>
            <person name="Martin F."/>
        </authorList>
    </citation>
    <scope>NUCLEOTIDE SEQUENCE [LARGE SCALE GENOMIC DNA]</scope>
    <source>
        <strain evidence="2">Marx 270</strain>
    </source>
</reference>
<protein>
    <submittedName>
        <fullName evidence="1">Uncharacterized protein</fullName>
    </submittedName>
</protein>
<name>A0A0C3IHH7_PISTI</name>
<evidence type="ECO:0000313" key="1">
    <source>
        <dbReference type="EMBL" id="KIN96467.1"/>
    </source>
</evidence>
<evidence type="ECO:0000313" key="2">
    <source>
        <dbReference type="Proteomes" id="UP000054217"/>
    </source>
</evidence>
<dbReference type="EMBL" id="KN832045">
    <property type="protein sequence ID" value="KIN96467.1"/>
    <property type="molecule type" value="Genomic_DNA"/>
</dbReference>
<dbReference type="HOGENOM" id="CLU_1806980_0_0_1"/>
<organism evidence="1 2">
    <name type="scientific">Pisolithus tinctorius Marx 270</name>
    <dbReference type="NCBI Taxonomy" id="870435"/>
    <lineage>
        <taxon>Eukaryota</taxon>
        <taxon>Fungi</taxon>
        <taxon>Dikarya</taxon>
        <taxon>Basidiomycota</taxon>
        <taxon>Agaricomycotina</taxon>
        <taxon>Agaricomycetes</taxon>
        <taxon>Agaricomycetidae</taxon>
        <taxon>Boletales</taxon>
        <taxon>Sclerodermatineae</taxon>
        <taxon>Pisolithaceae</taxon>
        <taxon>Pisolithus</taxon>
    </lineage>
</organism>
<accession>A0A0C3IHH7</accession>
<proteinExistence type="predicted"/>